<dbReference type="PROSITE" id="PS00845">
    <property type="entry name" value="CAP_GLY_1"/>
    <property type="match status" value="1"/>
</dbReference>
<reference evidence="8" key="1">
    <citation type="journal article" date="2017" name="Genome Announc.">
        <title>Genome sequences of Cyberlindnera fabianii 65, Pichia kudriavzevii 129, and Saccharomyces cerevisiae 131 isolated from fermented masau fruits in Zimbabwe.</title>
        <authorList>
            <person name="van Rijswijck I.M.H."/>
            <person name="Derks M.F.L."/>
            <person name="Abee T."/>
            <person name="de Ridder D."/>
            <person name="Smid E.J."/>
        </authorList>
    </citation>
    <scope>NUCLEOTIDE SEQUENCE [LARGE SCALE GENOMIC DNA]</scope>
    <source>
        <strain evidence="8">65</strain>
    </source>
</reference>
<dbReference type="PROSITE" id="PS50053">
    <property type="entry name" value="UBIQUITIN_2"/>
    <property type="match status" value="1"/>
</dbReference>
<evidence type="ECO:0000256" key="4">
    <source>
        <dbReference type="ARBA" id="ARBA00025779"/>
    </source>
</evidence>
<dbReference type="STRING" id="36022.A0A1V2LDX5"/>
<accession>A0A1V2LDX5</accession>
<keyword evidence="2" id="KW-0963">Cytoplasm</keyword>
<dbReference type="AlphaFoldDB" id="A0A1V2LDX5"/>
<evidence type="ECO:0000313" key="7">
    <source>
        <dbReference type="EMBL" id="ONH70063.1"/>
    </source>
</evidence>
<dbReference type="Pfam" id="PF14560">
    <property type="entry name" value="Ubiquitin_2"/>
    <property type="match status" value="1"/>
</dbReference>
<dbReference type="InterPro" id="IPR029071">
    <property type="entry name" value="Ubiquitin-like_domsf"/>
</dbReference>
<dbReference type="PANTHER" id="PTHR18916">
    <property type="entry name" value="DYNACTIN 1-RELATED MICROTUBULE-BINDING"/>
    <property type="match status" value="1"/>
</dbReference>
<dbReference type="Gene3D" id="3.10.20.90">
    <property type="entry name" value="Phosphatidylinositol 3-kinase Catalytic Subunit, Chain A, domain 1"/>
    <property type="match status" value="1"/>
</dbReference>
<feature type="domain" description="CAP-Gly" evidence="6">
    <location>
        <begin position="189"/>
        <end position="222"/>
    </location>
</feature>
<dbReference type="InterPro" id="IPR036859">
    <property type="entry name" value="CAP-Gly_dom_sf"/>
</dbReference>
<dbReference type="SUPFAM" id="SSF54236">
    <property type="entry name" value="Ubiquitin-like"/>
    <property type="match status" value="1"/>
</dbReference>
<evidence type="ECO:0000259" key="5">
    <source>
        <dbReference type="PROSITE" id="PS50053"/>
    </source>
</evidence>
<dbReference type="VEuPathDB" id="FungiDB:BON22_0255"/>
<gene>
    <name evidence="7" type="ORF">BON22_0255</name>
</gene>
<dbReference type="GO" id="GO:0051010">
    <property type="term" value="F:microtubule plus-end binding"/>
    <property type="evidence" value="ECO:0007669"/>
    <property type="project" value="TreeGrafter"/>
</dbReference>
<dbReference type="PANTHER" id="PTHR18916:SF85">
    <property type="entry name" value="TUBULIN-FOLDING COFACTOR B"/>
    <property type="match status" value="1"/>
</dbReference>
<dbReference type="GO" id="GO:0005634">
    <property type="term" value="C:nucleus"/>
    <property type="evidence" value="ECO:0007669"/>
    <property type="project" value="TreeGrafter"/>
</dbReference>
<evidence type="ECO:0000259" key="6">
    <source>
        <dbReference type="PROSITE" id="PS50245"/>
    </source>
</evidence>
<evidence type="ECO:0000256" key="2">
    <source>
        <dbReference type="ARBA" id="ARBA00022490"/>
    </source>
</evidence>
<name>A0A1V2LDX5_CYBFA</name>
<dbReference type="Proteomes" id="UP000189513">
    <property type="component" value="Unassembled WGS sequence"/>
</dbReference>
<dbReference type="SMART" id="SM01052">
    <property type="entry name" value="CAP_GLY"/>
    <property type="match status" value="1"/>
</dbReference>
<comment type="similarity">
    <text evidence="4">Belongs to the TBCB family.</text>
</comment>
<sequence length="243" mass="27860">MADISVNVTSSLTNSERRVSRNWTLTYFQQRLEAITGIPPDDQQVLLFHNTVSTENSDLTAQNRANRDSVTLSMLNVQEGARIHVNDTRPESELKDLEDDSNTKFFELDDAEYEKRSDTVRRWKQENKLGRFAPEYEQKKAEVKHLNEEKAKELTIGSRFRTVNDPVGERRGTIRYVGKVLEIDADNTWCGVEFDEPVGKNNGSIKGVYYFHAKPSYGGFLKPQQIETGDFPEQSLFSDDDEL</sequence>
<evidence type="ECO:0000256" key="3">
    <source>
        <dbReference type="ARBA" id="ARBA00023186"/>
    </source>
</evidence>
<keyword evidence="3" id="KW-0143">Chaperone</keyword>
<dbReference type="InterPro" id="IPR000938">
    <property type="entry name" value="CAP-Gly_domain"/>
</dbReference>
<dbReference type="InterPro" id="IPR000626">
    <property type="entry name" value="Ubiquitin-like_dom"/>
</dbReference>
<comment type="caution">
    <text evidence="7">The sequence shown here is derived from an EMBL/GenBank/DDBJ whole genome shotgun (WGS) entry which is preliminary data.</text>
</comment>
<protein>
    <submittedName>
        <fullName evidence="7">Cell polarity protein alp11</fullName>
    </submittedName>
</protein>
<dbReference type="PROSITE" id="PS50245">
    <property type="entry name" value="CAP_GLY_2"/>
    <property type="match status" value="1"/>
</dbReference>
<evidence type="ECO:0000256" key="1">
    <source>
        <dbReference type="ARBA" id="ARBA00004496"/>
    </source>
</evidence>
<dbReference type="GO" id="GO:0005737">
    <property type="term" value="C:cytoplasm"/>
    <property type="evidence" value="ECO:0007669"/>
    <property type="project" value="UniProtKB-SubCell"/>
</dbReference>
<keyword evidence="8" id="KW-1185">Reference proteome</keyword>
<dbReference type="EMBL" id="MPUK01000001">
    <property type="protein sequence ID" value="ONH70063.1"/>
    <property type="molecule type" value="Genomic_DNA"/>
</dbReference>
<organism evidence="7 8">
    <name type="scientific">Cyberlindnera fabianii</name>
    <name type="common">Yeast</name>
    <name type="synonym">Hansenula fabianii</name>
    <dbReference type="NCBI Taxonomy" id="36022"/>
    <lineage>
        <taxon>Eukaryota</taxon>
        <taxon>Fungi</taxon>
        <taxon>Dikarya</taxon>
        <taxon>Ascomycota</taxon>
        <taxon>Saccharomycotina</taxon>
        <taxon>Saccharomycetes</taxon>
        <taxon>Phaffomycetales</taxon>
        <taxon>Phaffomycetaceae</taxon>
        <taxon>Cyberlindnera</taxon>
    </lineage>
</organism>
<dbReference type="GO" id="GO:0035371">
    <property type="term" value="C:microtubule plus-end"/>
    <property type="evidence" value="ECO:0007669"/>
    <property type="project" value="TreeGrafter"/>
</dbReference>
<dbReference type="Gene3D" id="2.30.30.190">
    <property type="entry name" value="CAP Gly-rich-like domain"/>
    <property type="match status" value="1"/>
</dbReference>
<dbReference type="OMA" id="DQYEQRT"/>
<evidence type="ECO:0000313" key="8">
    <source>
        <dbReference type="Proteomes" id="UP000189513"/>
    </source>
</evidence>
<dbReference type="GO" id="GO:0031122">
    <property type="term" value="P:cytoplasmic microtubule organization"/>
    <property type="evidence" value="ECO:0007669"/>
    <property type="project" value="TreeGrafter"/>
</dbReference>
<dbReference type="Pfam" id="PF01302">
    <property type="entry name" value="CAP_GLY"/>
    <property type="match status" value="1"/>
</dbReference>
<dbReference type="SUPFAM" id="SSF74924">
    <property type="entry name" value="Cap-Gly domain"/>
    <property type="match status" value="1"/>
</dbReference>
<proteinExistence type="inferred from homology"/>
<comment type="subcellular location">
    <subcellularLocation>
        <location evidence="1">Cytoplasm</location>
    </subcellularLocation>
</comment>
<feature type="domain" description="Ubiquitin-like" evidence="5">
    <location>
        <begin position="2"/>
        <end position="92"/>
    </location>
</feature>